<dbReference type="EMBL" id="QSTF01000057">
    <property type="protein sequence ID" value="RGM35180.1"/>
    <property type="molecule type" value="Genomic_DNA"/>
</dbReference>
<dbReference type="RefSeq" id="WP_117748469.1">
    <property type="nucleotide sequence ID" value="NZ_CAUDCD010000008.1"/>
</dbReference>
<reference evidence="1 2" key="1">
    <citation type="submission" date="2018-08" db="EMBL/GenBank/DDBJ databases">
        <title>A genome reference for cultivated species of the human gut microbiota.</title>
        <authorList>
            <person name="Zou Y."/>
            <person name="Xue W."/>
            <person name="Luo G."/>
        </authorList>
    </citation>
    <scope>NUCLEOTIDE SEQUENCE [LARGE SCALE GENOMIC DNA]</scope>
    <source>
        <strain evidence="1 2">OM08-14</strain>
    </source>
</reference>
<sequence length="127" mass="14399">MKRNIISIDEYGKVALPTDIQATAMSEWELCDLFGVTAPTIKVGIKALCKRGVLNEYEIKRTIRLSDKCSMEVYSLETIIALAFRFGTYGAKQVRNAVLERLYLRKEKTSIFFSLNTNGIAKAEYFS</sequence>
<evidence type="ECO:0000313" key="2">
    <source>
        <dbReference type="Proteomes" id="UP000260780"/>
    </source>
</evidence>
<accession>A0A3E4VZ36</accession>
<name>A0A3E4VZ36_9BACT</name>
<comment type="caution">
    <text evidence="1">The sequence shown here is derived from an EMBL/GenBank/DDBJ whole genome shotgun (WGS) entry which is preliminary data.</text>
</comment>
<proteinExistence type="predicted"/>
<dbReference type="AlphaFoldDB" id="A0A3E4VZ36"/>
<protein>
    <submittedName>
        <fullName evidence="1">Uncharacterized protein</fullName>
    </submittedName>
</protein>
<dbReference type="Proteomes" id="UP000260780">
    <property type="component" value="Unassembled WGS sequence"/>
</dbReference>
<gene>
    <name evidence="1" type="ORF">DXC17_15135</name>
</gene>
<organism evidence="1 2">
    <name type="scientific">Phocaeicola plebeius</name>
    <dbReference type="NCBI Taxonomy" id="310297"/>
    <lineage>
        <taxon>Bacteria</taxon>
        <taxon>Pseudomonadati</taxon>
        <taxon>Bacteroidota</taxon>
        <taxon>Bacteroidia</taxon>
        <taxon>Bacteroidales</taxon>
        <taxon>Bacteroidaceae</taxon>
        <taxon>Phocaeicola</taxon>
    </lineage>
</organism>
<evidence type="ECO:0000313" key="1">
    <source>
        <dbReference type="EMBL" id="RGM35180.1"/>
    </source>
</evidence>